<comment type="similarity">
    <text evidence="3">Belongs to the HNH nuclease family.</text>
</comment>
<evidence type="ECO:0000256" key="4">
    <source>
        <dbReference type="ARBA" id="ARBA00040194"/>
    </source>
</evidence>
<evidence type="ECO:0000256" key="1">
    <source>
        <dbReference type="ARBA" id="ARBA00022722"/>
    </source>
</evidence>
<evidence type="ECO:0000313" key="5">
    <source>
        <dbReference type="EMBL" id="QIA90515.1"/>
    </source>
</evidence>
<dbReference type="CDD" id="cd00085">
    <property type="entry name" value="HNHc"/>
    <property type="match status" value="1"/>
</dbReference>
<dbReference type="GO" id="GO:0004519">
    <property type="term" value="F:endonuclease activity"/>
    <property type="evidence" value="ECO:0007669"/>
    <property type="project" value="UniProtKB-KW"/>
</dbReference>
<proteinExistence type="inferred from homology"/>
<dbReference type="EMBL" id="CP040852">
    <property type="protein sequence ID" value="QIA90515.1"/>
    <property type="molecule type" value="Genomic_DNA"/>
</dbReference>
<dbReference type="RefSeq" id="WP_163588177.1">
    <property type="nucleotide sequence ID" value="NZ_AP025728.1"/>
</dbReference>
<name>A0AAE7BQR1_9LACO</name>
<dbReference type="AlphaFoldDB" id="A0AAE7BQR1"/>
<organism evidence="5 6">
    <name type="scientific">Ligilactobacillus murinus</name>
    <dbReference type="NCBI Taxonomy" id="1622"/>
    <lineage>
        <taxon>Bacteria</taxon>
        <taxon>Bacillati</taxon>
        <taxon>Bacillota</taxon>
        <taxon>Bacilli</taxon>
        <taxon>Lactobacillales</taxon>
        <taxon>Lactobacillaceae</taxon>
        <taxon>Ligilactobacillus</taxon>
    </lineage>
</organism>
<keyword evidence="2" id="KW-0378">Hydrolase</keyword>
<evidence type="ECO:0000256" key="3">
    <source>
        <dbReference type="ARBA" id="ARBA00038412"/>
    </source>
</evidence>
<sequence length="175" mass="21099">MPRVRRCRQQGCHLMVEYPNHYCRRHFEHEAEYLASRQKWARSRDQQYQRKYNTVTRNRSEHKSKQYNFYRSRQWSRLRRNILERDNYLCKYCGAINIVTPAKTVDHIVPIEYDAGLRDDPNNLAVICYSCHRSKTDWEQIYYGTGQGNTLKKVPEIKNINQVIRHMKTLSPESS</sequence>
<dbReference type="GO" id="GO:0005829">
    <property type="term" value="C:cytosol"/>
    <property type="evidence" value="ECO:0007669"/>
    <property type="project" value="TreeGrafter"/>
</dbReference>
<dbReference type="PANTHER" id="PTHR41286:SF1">
    <property type="entry name" value="HNH NUCLEASE YAJD-RELATED"/>
    <property type="match status" value="1"/>
</dbReference>
<reference evidence="5 6" key="1">
    <citation type="journal article" date="2019" name="Nat. Med.">
        <title>Preventing dysbiosis of the neonatal mouse intestinal microbiome protects against late-onset sepsis.</title>
        <authorList>
            <person name="Singer J.R."/>
            <person name="Blosser E.G."/>
            <person name="Zindl C.L."/>
            <person name="Silberger D.J."/>
            <person name="Conlan S."/>
            <person name="Laufer V.A."/>
            <person name="DiToro D."/>
            <person name="Deming C."/>
            <person name="Kumar R."/>
            <person name="Morrow C.D."/>
            <person name="Segre J.A."/>
            <person name="Gray M.J."/>
            <person name="Randolph D.A."/>
            <person name="Weaver C.T."/>
        </authorList>
    </citation>
    <scope>NUCLEOTIDE SEQUENCE [LARGE SCALE GENOMIC DNA]</scope>
    <source>
        <strain evidence="5 6">V10</strain>
    </source>
</reference>
<dbReference type="Gene3D" id="1.10.30.50">
    <property type="match status" value="1"/>
</dbReference>
<evidence type="ECO:0000313" key="6">
    <source>
        <dbReference type="Proteomes" id="UP000463931"/>
    </source>
</evidence>
<protein>
    <recommendedName>
        <fullName evidence="4">Putative HNH nuclease YajD</fullName>
    </recommendedName>
</protein>
<dbReference type="InterPro" id="IPR003615">
    <property type="entry name" value="HNH_nuc"/>
</dbReference>
<dbReference type="PANTHER" id="PTHR41286">
    <property type="entry name" value="HNH NUCLEASE YAJD-RELATED"/>
    <property type="match status" value="1"/>
</dbReference>
<accession>A0AAE7BQR1</accession>
<gene>
    <name evidence="5" type="ORF">FEE40_10305</name>
</gene>
<dbReference type="GO" id="GO:0003676">
    <property type="term" value="F:nucleic acid binding"/>
    <property type="evidence" value="ECO:0007669"/>
    <property type="project" value="InterPro"/>
</dbReference>
<dbReference type="Proteomes" id="UP000463931">
    <property type="component" value="Chromosome"/>
</dbReference>
<dbReference type="SMART" id="SM00507">
    <property type="entry name" value="HNHc"/>
    <property type="match status" value="1"/>
</dbReference>
<keyword evidence="1" id="KW-0540">Nuclease</keyword>
<evidence type="ECO:0000256" key="2">
    <source>
        <dbReference type="ARBA" id="ARBA00022801"/>
    </source>
</evidence>
<dbReference type="InterPro" id="IPR002711">
    <property type="entry name" value="HNH"/>
</dbReference>
<dbReference type="Pfam" id="PF01844">
    <property type="entry name" value="HNH"/>
    <property type="match status" value="1"/>
</dbReference>
<dbReference type="GO" id="GO:0008270">
    <property type="term" value="F:zinc ion binding"/>
    <property type="evidence" value="ECO:0007669"/>
    <property type="project" value="InterPro"/>
</dbReference>
<keyword evidence="5" id="KW-0255">Endonuclease</keyword>
<dbReference type="GO" id="GO:0016787">
    <property type="term" value="F:hydrolase activity"/>
    <property type="evidence" value="ECO:0007669"/>
    <property type="project" value="UniProtKB-KW"/>
</dbReference>